<dbReference type="Proteomes" id="UP001151699">
    <property type="component" value="Chromosome A"/>
</dbReference>
<feature type="chain" id="PRO_5040107997" evidence="1">
    <location>
        <begin position="26"/>
        <end position="77"/>
    </location>
</feature>
<protein>
    <submittedName>
        <fullName evidence="2">Uncharacterized protein</fullName>
    </submittedName>
</protein>
<feature type="signal peptide" evidence="1">
    <location>
        <begin position="1"/>
        <end position="25"/>
    </location>
</feature>
<proteinExistence type="predicted"/>
<keyword evidence="1" id="KW-0732">Signal</keyword>
<accession>A0A9Q0S8K5</accession>
<evidence type="ECO:0000256" key="1">
    <source>
        <dbReference type="SAM" id="SignalP"/>
    </source>
</evidence>
<gene>
    <name evidence="2" type="ORF">Bhyg_04700</name>
</gene>
<comment type="caution">
    <text evidence="2">The sequence shown here is derived from an EMBL/GenBank/DDBJ whole genome shotgun (WGS) entry which is preliminary data.</text>
</comment>
<name>A0A9Q0S8K5_9DIPT</name>
<evidence type="ECO:0000313" key="3">
    <source>
        <dbReference type="Proteomes" id="UP001151699"/>
    </source>
</evidence>
<organism evidence="2 3">
    <name type="scientific">Pseudolycoriella hygida</name>
    <dbReference type="NCBI Taxonomy" id="35572"/>
    <lineage>
        <taxon>Eukaryota</taxon>
        <taxon>Metazoa</taxon>
        <taxon>Ecdysozoa</taxon>
        <taxon>Arthropoda</taxon>
        <taxon>Hexapoda</taxon>
        <taxon>Insecta</taxon>
        <taxon>Pterygota</taxon>
        <taxon>Neoptera</taxon>
        <taxon>Endopterygota</taxon>
        <taxon>Diptera</taxon>
        <taxon>Nematocera</taxon>
        <taxon>Sciaroidea</taxon>
        <taxon>Sciaridae</taxon>
        <taxon>Pseudolycoriella</taxon>
    </lineage>
</organism>
<evidence type="ECO:0000313" key="2">
    <source>
        <dbReference type="EMBL" id="KAJ6649464.1"/>
    </source>
</evidence>
<dbReference type="AlphaFoldDB" id="A0A9Q0S8K5"/>
<reference evidence="2" key="1">
    <citation type="submission" date="2022-07" db="EMBL/GenBank/DDBJ databases">
        <authorList>
            <person name="Trinca V."/>
            <person name="Uliana J.V.C."/>
            <person name="Torres T.T."/>
            <person name="Ward R.J."/>
            <person name="Monesi N."/>
        </authorList>
    </citation>
    <scope>NUCLEOTIDE SEQUENCE</scope>
    <source>
        <strain evidence="2">HSMRA1968</strain>
        <tissue evidence="2">Whole embryos</tissue>
    </source>
</reference>
<keyword evidence="3" id="KW-1185">Reference proteome</keyword>
<dbReference type="EMBL" id="WJQU01000001">
    <property type="protein sequence ID" value="KAJ6649464.1"/>
    <property type="molecule type" value="Genomic_DNA"/>
</dbReference>
<sequence length="77" mass="8366">MKTLSRFVAFAVLLFLLAVIQHGSSLPSDADGKASIVKRGLLDCPHDCWGDINVEITTERLARGMGRVTVANNHTMV</sequence>